<accession>A0A0L6VI67</accession>
<sequence length="331" mass="38729">MKLERGILDFIGFTNYDIIKISPENIPGELSNIQKVLLYLWSKGYTKTKSLLWLWDRGNGLIFQDGGRYKWNYAMRRMSVKRFVFQIPDFTCHLVIIDWSMIRSLLSSRTKLKLLLSFFGCVLFLQKNYLSYDTWFQPTIKGWIHEGSTRDALKTSYSIIQQAINPQIFLKKQILQPKQPQLHRTIKAGNHHLQAQSSHMAPQGDLVMIYVTHIRVNFTCSRSELVHILNSIFPYLALRCNRSEPEDHCLSKIDPNRHVFNPWSQRDLSHAPDPKSRQWEHIALRYKEAPFLPDAKEGEGSFGQFWTSGNGMDVDIQGIFNVRKKWTKIIR</sequence>
<dbReference type="EMBL" id="LAVV01006458">
    <property type="protein sequence ID" value="KNZ59810.1"/>
    <property type="molecule type" value="Genomic_DNA"/>
</dbReference>
<evidence type="ECO:0000313" key="1">
    <source>
        <dbReference type="EMBL" id="KNZ59810.1"/>
    </source>
</evidence>
<dbReference type="Proteomes" id="UP000037035">
    <property type="component" value="Unassembled WGS sequence"/>
</dbReference>
<name>A0A0L6VI67_9BASI</name>
<dbReference type="AlphaFoldDB" id="A0A0L6VI67"/>
<dbReference type="VEuPathDB" id="FungiDB:VP01_1659g1"/>
<comment type="caution">
    <text evidence="1">The sequence shown here is derived from an EMBL/GenBank/DDBJ whole genome shotgun (WGS) entry which is preliminary data.</text>
</comment>
<evidence type="ECO:0000313" key="2">
    <source>
        <dbReference type="Proteomes" id="UP000037035"/>
    </source>
</evidence>
<protein>
    <submittedName>
        <fullName evidence="1">Uncharacterized protein</fullName>
    </submittedName>
</protein>
<proteinExistence type="predicted"/>
<keyword evidence="2" id="KW-1185">Reference proteome</keyword>
<reference evidence="1 2" key="1">
    <citation type="submission" date="2015-08" db="EMBL/GenBank/DDBJ databases">
        <title>Next Generation Sequencing and Analysis of the Genome of Puccinia sorghi L Schw, the Causal Agent of Maize Common Rust.</title>
        <authorList>
            <person name="Rochi L."/>
            <person name="Burguener G."/>
            <person name="Darino M."/>
            <person name="Turjanski A."/>
            <person name="Kreff E."/>
            <person name="Dieguez M.J."/>
            <person name="Sacco F."/>
        </authorList>
    </citation>
    <scope>NUCLEOTIDE SEQUENCE [LARGE SCALE GENOMIC DNA]</scope>
    <source>
        <strain evidence="1 2">RO10H11247</strain>
    </source>
</reference>
<organism evidence="1 2">
    <name type="scientific">Puccinia sorghi</name>
    <dbReference type="NCBI Taxonomy" id="27349"/>
    <lineage>
        <taxon>Eukaryota</taxon>
        <taxon>Fungi</taxon>
        <taxon>Dikarya</taxon>
        <taxon>Basidiomycota</taxon>
        <taxon>Pucciniomycotina</taxon>
        <taxon>Pucciniomycetes</taxon>
        <taxon>Pucciniales</taxon>
        <taxon>Pucciniaceae</taxon>
        <taxon>Puccinia</taxon>
    </lineage>
</organism>
<gene>
    <name evidence="1" type="ORF">VP01_1659g1</name>
</gene>